<dbReference type="Proteomes" id="UP000318528">
    <property type="component" value="Unassembled WGS sequence"/>
</dbReference>
<reference evidence="7 8" key="1">
    <citation type="submission" date="2019-07" db="EMBL/GenBank/DDBJ databases">
        <title>Novel species of Flavobacterium.</title>
        <authorList>
            <person name="Liu Q."/>
            <person name="Xin Y.-H."/>
        </authorList>
    </citation>
    <scope>NUCLEOTIDE SEQUENCE [LARGE SCALE GENOMIC DNA]</scope>
    <source>
        <strain evidence="7 8">GSP39</strain>
    </source>
</reference>
<name>A0ABY3CQ16_9FLAO</name>
<feature type="domain" description="Methylamine utilisation protein MauE" evidence="6">
    <location>
        <begin position="12"/>
        <end position="137"/>
    </location>
</feature>
<evidence type="ECO:0000256" key="4">
    <source>
        <dbReference type="ARBA" id="ARBA00023136"/>
    </source>
</evidence>
<evidence type="ECO:0000313" key="8">
    <source>
        <dbReference type="Proteomes" id="UP000318528"/>
    </source>
</evidence>
<evidence type="ECO:0000256" key="3">
    <source>
        <dbReference type="ARBA" id="ARBA00022989"/>
    </source>
</evidence>
<organism evidence="7 8">
    <name type="scientific">Flavobacterium gawalongense</name>
    <dbReference type="NCBI Taxonomy" id="2594432"/>
    <lineage>
        <taxon>Bacteria</taxon>
        <taxon>Pseudomonadati</taxon>
        <taxon>Bacteroidota</taxon>
        <taxon>Flavobacteriia</taxon>
        <taxon>Flavobacteriales</taxon>
        <taxon>Flavobacteriaceae</taxon>
        <taxon>Flavobacterium</taxon>
    </lineage>
</organism>
<dbReference type="InterPro" id="IPR009908">
    <property type="entry name" value="Methylamine_util_MauE"/>
</dbReference>
<feature type="transmembrane region" description="Helical" evidence="5">
    <location>
        <begin position="80"/>
        <end position="102"/>
    </location>
</feature>
<evidence type="ECO:0000256" key="5">
    <source>
        <dbReference type="SAM" id="Phobius"/>
    </source>
</evidence>
<evidence type="ECO:0000259" key="6">
    <source>
        <dbReference type="Pfam" id="PF07291"/>
    </source>
</evidence>
<feature type="transmembrane region" description="Helical" evidence="5">
    <location>
        <begin position="50"/>
        <end position="73"/>
    </location>
</feature>
<keyword evidence="2 5" id="KW-0812">Transmembrane</keyword>
<proteinExistence type="predicted"/>
<protein>
    <recommendedName>
        <fullName evidence="6">Methylamine utilisation protein MauE domain-containing protein</fullName>
    </recommendedName>
</protein>
<evidence type="ECO:0000256" key="1">
    <source>
        <dbReference type="ARBA" id="ARBA00004141"/>
    </source>
</evidence>
<gene>
    <name evidence="7" type="ORF">FNW12_02020</name>
</gene>
<dbReference type="EMBL" id="VJZN01000002">
    <property type="protein sequence ID" value="TRX09945.1"/>
    <property type="molecule type" value="Genomic_DNA"/>
</dbReference>
<evidence type="ECO:0000313" key="7">
    <source>
        <dbReference type="EMBL" id="TRX09945.1"/>
    </source>
</evidence>
<accession>A0ABY3CQ16</accession>
<feature type="transmembrane region" description="Helical" evidence="5">
    <location>
        <begin position="153"/>
        <end position="175"/>
    </location>
</feature>
<feature type="transmembrane region" description="Helical" evidence="5">
    <location>
        <begin position="12"/>
        <end position="30"/>
    </location>
</feature>
<comment type="subcellular location">
    <subcellularLocation>
        <location evidence="1">Membrane</location>
        <topology evidence="1">Multi-pass membrane protein</topology>
    </subcellularLocation>
</comment>
<keyword evidence="3 5" id="KW-1133">Transmembrane helix</keyword>
<dbReference type="Pfam" id="PF07291">
    <property type="entry name" value="MauE"/>
    <property type="match status" value="1"/>
</dbReference>
<keyword evidence="8" id="KW-1185">Reference proteome</keyword>
<keyword evidence="4 5" id="KW-0472">Membrane</keyword>
<comment type="caution">
    <text evidence="7">The sequence shown here is derived from an EMBL/GenBank/DDBJ whole genome shotgun (WGS) entry which is preliminary data.</text>
</comment>
<sequence length="508" mass="58276">MDMKLSALTQSIILNSICLLYVLLFVYAAVSKFLDFENFQVQLGQSPLLSAFAGLVSWCVPITEILISVALVFPRYRLVGLFAAFSLMVLFTTYIIIILNFSSFIPCSCGGILEKMSWTQHLVFNIVFVFLALIGILLMIPKKITENTKKHKRIFILIPVVFVCSIAVVILLFVLSEDIIHHRNNFIRRFPHHPITKTHELDLKHPSFYIAGIENKKIYLSNYEAPLHVLVIDTALQQQQCFVIKLSKPDLTFRSIQVRVQSPYFYLMDGTVPCIFRGNLTDWKASLWMYGTVYFTKAEPLNSETFAMRTISSKNHENILGTITVADTTKVRLAPHLLEKQIDGVFDTDGMLLYNTQLKRVLYTYYYRNEYLVSNVSLNSVDRGHTIDTISRAQIKVAHIRSNNQNKLAAPPLIVNKRAATFANYLFVHAALMGRYETEAMWNKASIIDVYDFIENTYLFSFYVPSLLDQKMTDFRVIDDVFVALYDHSIVTYAIRSDYYKPTISKSP</sequence>
<feature type="transmembrane region" description="Helical" evidence="5">
    <location>
        <begin position="122"/>
        <end position="141"/>
    </location>
</feature>
<evidence type="ECO:0000256" key="2">
    <source>
        <dbReference type="ARBA" id="ARBA00022692"/>
    </source>
</evidence>